<dbReference type="VEuPathDB" id="FungiDB:B9J08_005146"/>
<evidence type="ECO:0000256" key="3">
    <source>
        <dbReference type="ARBA" id="ARBA00022448"/>
    </source>
</evidence>
<dbReference type="InterPro" id="IPR012908">
    <property type="entry name" value="PGAP1-ab_dom-like"/>
</dbReference>
<dbReference type="GO" id="GO:0006505">
    <property type="term" value="P:GPI anchor metabolic process"/>
    <property type="evidence" value="ECO:0007669"/>
    <property type="project" value="TreeGrafter"/>
</dbReference>
<comment type="caution">
    <text evidence="13">The sequence shown here is derived from an EMBL/GenBank/DDBJ whole genome shotgun (WGS) entry which is preliminary data.</text>
</comment>
<feature type="domain" description="GPI inositol-deacylase transmembrane" evidence="12">
    <location>
        <begin position="677"/>
        <end position="991"/>
    </location>
</feature>
<accession>A0A0L0P5I9</accession>
<dbReference type="GO" id="GO:0006888">
    <property type="term" value="P:endoplasmic reticulum to Golgi vesicle-mediated transport"/>
    <property type="evidence" value="ECO:0007669"/>
    <property type="project" value="TreeGrafter"/>
</dbReference>
<sequence>MDTRRVVFLWALMGLLILYLIASSYMFAKYEGADAPECRTVSMYPSYARIRSFDEQHTKFASKYSLWLYREQGKDLIPEKEGEGFEALDGIPILFIPGNAGSYRQVRLIAAETSILFFDENINVVDNDKQKNYDFFAADFNEDYLAFHGRTILDQAEFLNDAVAFILLLYAKHETPPTSLILIGHSMGGIVARLMLTLPNYVPGSVNTILTLSSPHSAPPLTFDGDLLRVYSKIDQFWYDGFHLQLTLPVPSLAQQRLHNVSVISITGGLLDTILPADYTTLGYLVPPSNGFTVFTTGIPDVWTPSDHLAIVWCRQLRRLIARWLLSIADITSPHRTVPLEKRMRILRDIFMTGFEKYTEQDIGESGDFVQLTLAASDVDMHGPNLVVRLDNQNEHSLRKNIFKLEPDATFHFLSLHRLTTWEESATAETETSSLLLCRNANEGREGERFNISAEHRCLDLYSYIRQVPRLSKDVERIMDSSFDGEKNPFYALKLEPQVLDKYDMIVMHEPFKAPESHFAIAQLTSANNTNATMESDLSGLLLKDVKKTLPKDRLMAFNIYIPGAWSSVLAYKVVFKNLDLEEHSFTPFIREWRDDPYESKWYINIRNDKATHLSVHAVAPYTPFQNTRTQQGINLELWAEPGFSSKDDSSKDVVVIFSVDFWGSLKLLVLRYRLAVVAHCLAVSLLIFVFQLLKYYETGKFPDHMYGLGCICNFKWLLMIFIVLGSLTSVVKNGVVQSILNRIDPVTLHSKNEIHVSLHPEYTLHTLYLGLEEGCLWFFGPLFFTVALGINWLGYNLLLLAGSAIVYVGRITRLLSRNLEEKESQHVKVRKSKVGGMVLLMVLVSFYLPYQFAYVISLTVQVVTVVKLMANRNARTALNFNMGVMMVMLWVLPISIPVLIVFVHNFNINWATPFSSHHNLLAIGPIFALVLLQSQYKEWIPLPKKGDGKDLYFKTIVAMLMYTIFYCMVYGVRHTYWLHHLFNFTCGLMLPGYIDRFVDPKSTK</sequence>
<dbReference type="SUPFAM" id="SSF53474">
    <property type="entry name" value="alpha/beta-Hydrolases"/>
    <property type="match status" value="1"/>
</dbReference>
<evidence type="ECO:0000256" key="4">
    <source>
        <dbReference type="ARBA" id="ARBA00022692"/>
    </source>
</evidence>
<dbReference type="Proteomes" id="UP000037122">
    <property type="component" value="Unassembled WGS sequence"/>
</dbReference>
<feature type="transmembrane region" description="Helical" evidence="10">
    <location>
        <begin position="978"/>
        <end position="995"/>
    </location>
</feature>
<protein>
    <recommendedName>
        <fullName evidence="10">GPI inositol-deacylase</fullName>
        <ecNumber evidence="10">3.1.-.-</ecNumber>
    </recommendedName>
</protein>
<feature type="transmembrane region" description="Helical" evidence="10">
    <location>
        <begin position="706"/>
        <end position="728"/>
    </location>
</feature>
<comment type="subcellular location">
    <subcellularLocation>
        <location evidence="1">Endoplasmic reticulum membrane</location>
        <topology evidence="1">Multi-pass membrane protein</topology>
    </subcellularLocation>
</comment>
<evidence type="ECO:0000256" key="6">
    <source>
        <dbReference type="ARBA" id="ARBA00022824"/>
    </source>
</evidence>
<dbReference type="PANTHER" id="PTHR15495:SF7">
    <property type="entry name" value="GPI INOSITOL-DEACYLASE"/>
    <property type="match status" value="1"/>
</dbReference>
<feature type="transmembrane region" description="Helical" evidence="10">
    <location>
        <begin position="675"/>
        <end position="694"/>
    </location>
</feature>
<organism evidence="13 14">
    <name type="scientific">Candidozyma auris</name>
    <name type="common">Yeast</name>
    <name type="synonym">Candida auris</name>
    <dbReference type="NCBI Taxonomy" id="498019"/>
    <lineage>
        <taxon>Eukaryota</taxon>
        <taxon>Fungi</taxon>
        <taxon>Dikarya</taxon>
        <taxon>Ascomycota</taxon>
        <taxon>Saccharomycotina</taxon>
        <taxon>Pichiomycetes</taxon>
        <taxon>Metschnikowiaceae</taxon>
        <taxon>Candidozyma</taxon>
    </lineage>
</organism>
<dbReference type="Gene3D" id="3.40.50.1820">
    <property type="entry name" value="alpha/beta hydrolase"/>
    <property type="match status" value="1"/>
</dbReference>
<dbReference type="GO" id="GO:0050185">
    <property type="term" value="F:phosphatidylinositol deacylase activity"/>
    <property type="evidence" value="ECO:0007669"/>
    <property type="project" value="TreeGrafter"/>
</dbReference>
<evidence type="ECO:0000313" key="13">
    <source>
        <dbReference type="EMBL" id="KNE01505.1"/>
    </source>
</evidence>
<feature type="domain" description="GPI inositol-deacylase PGAP1-like alpha/beta" evidence="11">
    <location>
        <begin position="88"/>
        <end position="327"/>
    </location>
</feature>
<keyword evidence="9 10" id="KW-0472">Membrane</keyword>
<evidence type="ECO:0000256" key="7">
    <source>
        <dbReference type="ARBA" id="ARBA00022927"/>
    </source>
</evidence>
<feature type="transmembrane region" description="Helical" evidence="10">
    <location>
        <begin position="777"/>
        <end position="809"/>
    </location>
</feature>
<dbReference type="GO" id="GO:0015031">
    <property type="term" value="P:protein transport"/>
    <property type="evidence" value="ECO:0007669"/>
    <property type="project" value="UniProtKB-KW"/>
</dbReference>
<gene>
    <name evidence="13" type="ORF">QG37_01331</name>
</gene>
<dbReference type="InterPro" id="IPR029058">
    <property type="entry name" value="AB_hydrolase_fold"/>
</dbReference>
<dbReference type="Pfam" id="PF07819">
    <property type="entry name" value="PGAP1"/>
    <property type="match status" value="1"/>
</dbReference>
<dbReference type="EC" id="3.1.-.-" evidence="10"/>
<dbReference type="VEuPathDB" id="FungiDB:CJI97_005230"/>
<dbReference type="PANTHER" id="PTHR15495">
    <property type="entry name" value="NEGATIVE REGULATOR OF VESICLE FORMATION-RELATED"/>
    <property type="match status" value="1"/>
</dbReference>
<reference evidence="14" key="1">
    <citation type="journal article" date="2015" name="BMC Genomics">
        <title>Draft genome of a commonly misdiagnosed multidrug resistant pathogen Candida auris.</title>
        <authorList>
            <person name="Chatterjee S."/>
            <person name="Alampalli S.V."/>
            <person name="Nageshan R.K."/>
            <person name="Chettiar S.T."/>
            <person name="Joshi S."/>
            <person name="Tatu U.S."/>
        </authorList>
    </citation>
    <scope>NUCLEOTIDE SEQUENCE [LARGE SCALE GENOMIC DNA]</scope>
    <source>
        <strain evidence="14">6684</strain>
    </source>
</reference>
<dbReference type="GO" id="GO:0005789">
    <property type="term" value="C:endoplasmic reticulum membrane"/>
    <property type="evidence" value="ECO:0007669"/>
    <property type="project" value="UniProtKB-SubCell"/>
</dbReference>
<evidence type="ECO:0000256" key="2">
    <source>
        <dbReference type="ARBA" id="ARBA00006931"/>
    </source>
</evidence>
<keyword evidence="3 10" id="KW-0813">Transport</keyword>
<feature type="transmembrane region" description="Helical" evidence="10">
    <location>
        <begin position="916"/>
        <end position="933"/>
    </location>
</feature>
<keyword evidence="4 10" id="KW-0812">Transmembrane</keyword>
<feature type="transmembrane region" description="Helical" evidence="10">
    <location>
        <begin position="883"/>
        <end position="904"/>
    </location>
</feature>
<dbReference type="InterPro" id="IPR039529">
    <property type="entry name" value="PGAP1/BST1"/>
</dbReference>
<evidence type="ECO:0000256" key="1">
    <source>
        <dbReference type="ARBA" id="ARBA00004477"/>
    </source>
</evidence>
<keyword evidence="5 10" id="KW-0378">Hydrolase</keyword>
<keyword evidence="8 10" id="KW-1133">Transmembrane helix</keyword>
<proteinExistence type="inferred from homology"/>
<dbReference type="Pfam" id="PF25141">
    <property type="entry name" value="PGAP1_2nd"/>
    <property type="match status" value="1"/>
</dbReference>
<name>A0A0L0P5I9_CANAR</name>
<evidence type="ECO:0000256" key="5">
    <source>
        <dbReference type="ARBA" id="ARBA00022801"/>
    </source>
</evidence>
<evidence type="ECO:0000256" key="10">
    <source>
        <dbReference type="RuleBase" id="RU365011"/>
    </source>
</evidence>
<comment type="similarity">
    <text evidence="2 10">Belongs to the GPI inositol-deacylase family.</text>
</comment>
<dbReference type="InterPro" id="IPR056824">
    <property type="entry name" value="PGAP1_TMD"/>
</dbReference>
<dbReference type="VEuPathDB" id="FungiDB:QG37_01331"/>
<evidence type="ECO:0000259" key="11">
    <source>
        <dbReference type="Pfam" id="PF07819"/>
    </source>
</evidence>
<evidence type="ECO:0000256" key="9">
    <source>
        <dbReference type="ARBA" id="ARBA00023136"/>
    </source>
</evidence>
<evidence type="ECO:0000313" key="14">
    <source>
        <dbReference type="Proteomes" id="UP000037122"/>
    </source>
</evidence>
<dbReference type="VEuPathDB" id="FungiDB:CJJ07_000221"/>
<feature type="transmembrane region" description="Helical" evidence="10">
    <location>
        <begin position="953"/>
        <end position="972"/>
    </location>
</feature>
<dbReference type="VEuPathDB" id="FungiDB:CJJ09_004207"/>
<comment type="function">
    <text evidence="10">Involved in inositol deacylation of GPI-anchored proteins which plays important roles in the quality control and ER-associated degradation of GPI-anchored proteins.</text>
</comment>
<feature type="transmembrane region" description="Helical" evidence="10">
    <location>
        <begin position="7"/>
        <end position="28"/>
    </location>
</feature>
<keyword evidence="6 10" id="KW-0256">Endoplasmic reticulum</keyword>
<dbReference type="Pfam" id="PF25140">
    <property type="entry name" value="PGAP1_TMD"/>
    <property type="match status" value="1"/>
</dbReference>
<dbReference type="EMBL" id="LGST01000009">
    <property type="protein sequence ID" value="KNE01505.1"/>
    <property type="molecule type" value="Genomic_DNA"/>
</dbReference>
<keyword evidence="7 10" id="KW-0653">Protein transport</keyword>
<evidence type="ECO:0000256" key="8">
    <source>
        <dbReference type="ARBA" id="ARBA00022989"/>
    </source>
</evidence>
<dbReference type="VEuPathDB" id="FungiDB:CJI96_0003935"/>
<evidence type="ECO:0000259" key="12">
    <source>
        <dbReference type="Pfam" id="PF25140"/>
    </source>
</evidence>
<dbReference type="AlphaFoldDB" id="A0A0L0P5I9"/>